<dbReference type="AlphaFoldDB" id="A0A0E3SN01"/>
<feature type="transmembrane region" description="Helical" evidence="1">
    <location>
        <begin position="41"/>
        <end position="60"/>
    </location>
</feature>
<keyword evidence="1" id="KW-0812">Transmembrane</keyword>
<proteinExistence type="predicted"/>
<dbReference type="Proteomes" id="UP000033066">
    <property type="component" value="Chromosome"/>
</dbReference>
<dbReference type="PATRIC" id="fig|1434107.4.peg.2951"/>
<accession>A0A0E3SN01</accession>
<dbReference type="HOGENOM" id="CLU_2893220_0_0_2"/>
<reference evidence="2" key="1">
    <citation type="submission" date="2014-07" db="EMBL/GenBank/DDBJ databases">
        <title>Methanogenic archaea and the global carbon cycle.</title>
        <authorList>
            <person name="Henriksen J.R."/>
            <person name="Luke J."/>
            <person name="Reinhart S."/>
            <person name="Benedict M.N."/>
            <person name="Youngblut N.D."/>
            <person name="Metcalf M.E."/>
            <person name="Whitaker R.J."/>
            <person name="Metcalf W.W."/>
        </authorList>
    </citation>
    <scope>NUCLEOTIDE SEQUENCE [LARGE SCALE GENOMIC DNA]</scope>
    <source>
        <strain evidence="2">3</strain>
    </source>
</reference>
<keyword evidence="3" id="KW-1185">Reference proteome</keyword>
<evidence type="ECO:0000313" key="3">
    <source>
        <dbReference type="Proteomes" id="UP000033066"/>
    </source>
</evidence>
<evidence type="ECO:0000313" key="2">
    <source>
        <dbReference type="EMBL" id="AKB82912.1"/>
    </source>
</evidence>
<organism evidence="2 3">
    <name type="scientific">Methanosarcina barkeri 3</name>
    <dbReference type="NCBI Taxonomy" id="1434107"/>
    <lineage>
        <taxon>Archaea</taxon>
        <taxon>Methanobacteriati</taxon>
        <taxon>Methanobacteriota</taxon>
        <taxon>Stenosarchaea group</taxon>
        <taxon>Methanomicrobia</taxon>
        <taxon>Methanosarcinales</taxon>
        <taxon>Methanosarcinaceae</taxon>
        <taxon>Methanosarcina</taxon>
    </lineage>
</organism>
<name>A0A0E3SN01_METBA</name>
<evidence type="ECO:0000256" key="1">
    <source>
        <dbReference type="SAM" id="Phobius"/>
    </source>
</evidence>
<dbReference type="EMBL" id="CP009517">
    <property type="protein sequence ID" value="AKB82912.1"/>
    <property type="molecule type" value="Genomic_DNA"/>
</dbReference>
<dbReference type="KEGG" id="mbak:MSBR3_2334"/>
<keyword evidence="1" id="KW-1133">Transmembrane helix</keyword>
<sequence length="62" mass="7591">MYFYVFSFFFTLEDSLRRMFPEEWLRQTAKETVKETGLKHVNIKFIFVTVFWVLTLSFGVRL</sequence>
<gene>
    <name evidence="2" type="ORF">MSBR3_2334</name>
</gene>
<protein>
    <submittedName>
        <fullName evidence="2">Mobile element protein</fullName>
    </submittedName>
</protein>
<keyword evidence="1" id="KW-0472">Membrane</keyword>